<sequence>MMIKQLFVSLFLLLSYAVASNKFFLTFPDSELNTDSLSVAASESNTPLLIIKVLNTDVLRNLFTSLKNEEVGKYTFWRLIEEDIGQVDSYVIDSNYDQVKSEANKYTLEFQENLDNYEKVSEIIQQNILNLETKSQTLPLLALELTSDNKKVRRDRIIDEIEEILEEYDILDFFDDNESDDKNNEGKTPSEESRIWTEGLLMCLIVSGILLIILIISLSWLSDLSISYGALERPNNMAKKTN</sequence>
<evidence type="ECO:0000256" key="3">
    <source>
        <dbReference type="ARBA" id="ARBA00022989"/>
    </source>
</evidence>
<comment type="subcellular location">
    <subcellularLocation>
        <location evidence="1">Membrane</location>
        <topology evidence="1">Single-pass membrane protein</topology>
    </subcellularLocation>
</comment>
<dbReference type="VEuPathDB" id="FungiDB:GWK60_G07623"/>
<evidence type="ECO:0000259" key="7">
    <source>
        <dbReference type="Pfam" id="PF20520"/>
    </source>
</evidence>
<evidence type="ECO:0000256" key="4">
    <source>
        <dbReference type="ARBA" id="ARBA00023136"/>
    </source>
</evidence>
<evidence type="ECO:0000256" key="5">
    <source>
        <dbReference type="SAM" id="Phobius"/>
    </source>
</evidence>
<feature type="chain" id="PRO_5009807302" evidence="6">
    <location>
        <begin position="20"/>
        <end position="242"/>
    </location>
</feature>
<accession>A0A0W0D5V5</accession>
<dbReference type="GO" id="GO:0016020">
    <property type="term" value="C:membrane"/>
    <property type="evidence" value="ECO:0007669"/>
    <property type="project" value="UniProtKB-SubCell"/>
</dbReference>
<keyword evidence="3 5" id="KW-1133">Transmembrane helix</keyword>
<name>A0A0W0D5V5_CANGB</name>
<keyword evidence="2 5" id="KW-0812">Transmembrane</keyword>
<organism evidence="8 9">
    <name type="scientific">Candida glabrata</name>
    <name type="common">Yeast</name>
    <name type="synonym">Torulopsis glabrata</name>
    <dbReference type="NCBI Taxonomy" id="5478"/>
    <lineage>
        <taxon>Eukaryota</taxon>
        <taxon>Fungi</taxon>
        <taxon>Dikarya</taxon>
        <taxon>Ascomycota</taxon>
        <taxon>Saccharomycotina</taxon>
        <taxon>Saccharomycetes</taxon>
        <taxon>Saccharomycetales</taxon>
        <taxon>Saccharomycetaceae</taxon>
        <taxon>Nakaseomyces</taxon>
    </lineage>
</organism>
<evidence type="ECO:0000313" key="8">
    <source>
        <dbReference type="EMBL" id="KTB07179.1"/>
    </source>
</evidence>
<comment type="caution">
    <text evidence="8">The sequence shown here is derived from an EMBL/GenBank/DDBJ whole genome shotgun (WGS) entry which is preliminary data.</text>
</comment>
<reference evidence="8 9" key="1">
    <citation type="submission" date="2015-10" db="EMBL/GenBank/DDBJ databases">
        <title>Draft genomes sequences of Candida glabrata isolates 1A, 1B, 2A, 2B, 3A and 3B.</title>
        <authorList>
            <person name="Haavelsrud O.E."/>
            <person name="Gaustad P."/>
        </authorList>
    </citation>
    <scope>NUCLEOTIDE SEQUENCE [LARGE SCALE GENOMIC DNA]</scope>
    <source>
        <strain evidence="8">910700640</strain>
    </source>
</reference>
<keyword evidence="4 5" id="KW-0472">Membrane</keyword>
<feature type="domain" description="V-type proton ATPase subunit S1/VOA1 transmembrane" evidence="7">
    <location>
        <begin position="195"/>
        <end position="232"/>
    </location>
</feature>
<keyword evidence="6" id="KW-0732">Signal</keyword>
<feature type="signal peptide" evidence="6">
    <location>
        <begin position="1"/>
        <end position="19"/>
    </location>
</feature>
<evidence type="ECO:0000256" key="2">
    <source>
        <dbReference type="ARBA" id="ARBA00022692"/>
    </source>
</evidence>
<evidence type="ECO:0000313" key="9">
    <source>
        <dbReference type="Proteomes" id="UP000054886"/>
    </source>
</evidence>
<dbReference type="InterPro" id="IPR046756">
    <property type="entry name" value="VAS1/VOA1_TM"/>
</dbReference>
<dbReference type="VEuPathDB" id="FungiDB:B1J91_G07887g"/>
<protein>
    <submittedName>
        <fullName evidence="8">V0 assembly protein 1</fullName>
    </submittedName>
</protein>
<proteinExistence type="predicted"/>
<evidence type="ECO:0000256" key="1">
    <source>
        <dbReference type="ARBA" id="ARBA00004167"/>
    </source>
</evidence>
<dbReference type="Proteomes" id="UP000054886">
    <property type="component" value="Unassembled WGS sequence"/>
</dbReference>
<dbReference type="EMBL" id="LLZZ01000108">
    <property type="protein sequence ID" value="KTB07179.1"/>
    <property type="molecule type" value="Genomic_DNA"/>
</dbReference>
<dbReference type="VEuPathDB" id="FungiDB:GVI51_G07755"/>
<dbReference type="AlphaFoldDB" id="A0A0W0D5V5"/>
<gene>
    <name evidence="8" type="ORF">AO440_001810</name>
</gene>
<dbReference type="Pfam" id="PF20520">
    <property type="entry name" value="Ac45-VOA1_TM"/>
    <property type="match status" value="1"/>
</dbReference>
<dbReference type="VEuPathDB" id="FungiDB:CAGL0G07887g"/>
<feature type="transmembrane region" description="Helical" evidence="5">
    <location>
        <begin position="199"/>
        <end position="221"/>
    </location>
</feature>
<evidence type="ECO:0000256" key="6">
    <source>
        <dbReference type="SAM" id="SignalP"/>
    </source>
</evidence>